<gene>
    <name evidence="2" type="ORF">PEL8287_02433</name>
</gene>
<evidence type="ECO:0000256" key="1">
    <source>
        <dbReference type="SAM" id="Phobius"/>
    </source>
</evidence>
<keyword evidence="1" id="KW-0472">Membrane</keyword>
<feature type="transmembrane region" description="Helical" evidence="1">
    <location>
        <begin position="6"/>
        <end position="24"/>
    </location>
</feature>
<keyword evidence="3" id="KW-1185">Reference proteome</keyword>
<organism evidence="2 3">
    <name type="scientific">Roseovarius litorisediminis</name>
    <dbReference type="NCBI Taxonomy" id="1312363"/>
    <lineage>
        <taxon>Bacteria</taxon>
        <taxon>Pseudomonadati</taxon>
        <taxon>Pseudomonadota</taxon>
        <taxon>Alphaproteobacteria</taxon>
        <taxon>Rhodobacterales</taxon>
        <taxon>Roseobacteraceae</taxon>
        <taxon>Roseovarius</taxon>
    </lineage>
</organism>
<name>A0A1Y5STZ5_9RHOB</name>
<feature type="transmembrane region" description="Helical" evidence="1">
    <location>
        <begin position="31"/>
        <end position="57"/>
    </location>
</feature>
<reference evidence="2 3" key="1">
    <citation type="submission" date="2017-03" db="EMBL/GenBank/DDBJ databases">
        <authorList>
            <person name="Afonso C.L."/>
            <person name="Miller P.J."/>
            <person name="Scott M.A."/>
            <person name="Spackman E."/>
            <person name="Goraichik I."/>
            <person name="Dimitrov K.M."/>
            <person name="Suarez D.L."/>
            <person name="Swayne D.E."/>
        </authorList>
    </citation>
    <scope>NUCLEOTIDE SEQUENCE [LARGE SCALE GENOMIC DNA]</scope>
    <source>
        <strain evidence="2 3">CECT 8287</strain>
    </source>
</reference>
<sequence>MIVGSIVLAIITAAISAMLALLNGASLGMAFLAYVLSGVSTLVASVVVCWVVSLLHIEHWVKSYDLTD</sequence>
<dbReference type="Proteomes" id="UP000193827">
    <property type="component" value="Unassembled WGS sequence"/>
</dbReference>
<keyword evidence="1" id="KW-0812">Transmembrane</keyword>
<protein>
    <submittedName>
        <fullName evidence="2">Uncharacterized protein</fullName>
    </submittedName>
</protein>
<evidence type="ECO:0000313" key="2">
    <source>
        <dbReference type="EMBL" id="SLN46892.1"/>
    </source>
</evidence>
<accession>A0A1Y5STZ5</accession>
<proteinExistence type="predicted"/>
<dbReference type="RefSeq" id="WP_085892625.1">
    <property type="nucleotide sequence ID" value="NZ_FWFL01000005.1"/>
</dbReference>
<keyword evidence="1" id="KW-1133">Transmembrane helix</keyword>
<dbReference type="EMBL" id="FWFL01000005">
    <property type="protein sequence ID" value="SLN46892.1"/>
    <property type="molecule type" value="Genomic_DNA"/>
</dbReference>
<evidence type="ECO:0000313" key="3">
    <source>
        <dbReference type="Proteomes" id="UP000193827"/>
    </source>
</evidence>
<dbReference type="AlphaFoldDB" id="A0A1Y5STZ5"/>